<evidence type="ECO:0000256" key="4">
    <source>
        <dbReference type="ARBA" id="ARBA00022475"/>
    </source>
</evidence>
<dbReference type="PROSITE" id="PS51711">
    <property type="entry name" value="G_FEOB"/>
    <property type="match status" value="1"/>
</dbReference>
<dbReference type="InterPro" id="IPR011640">
    <property type="entry name" value="Fe2_transport_prot_B_C"/>
</dbReference>
<dbReference type="NCBIfam" id="TIGR00437">
    <property type="entry name" value="feoB"/>
    <property type="match status" value="1"/>
</dbReference>
<keyword evidence="16" id="KW-0479">Metal-binding</keyword>
<dbReference type="InterPro" id="IPR011642">
    <property type="entry name" value="Gate_dom"/>
</dbReference>
<dbReference type="AlphaFoldDB" id="A0A154BSW0"/>
<dbReference type="EMBL" id="LSGP01000013">
    <property type="protein sequence ID" value="KYZ77093.1"/>
    <property type="molecule type" value="Genomic_DNA"/>
</dbReference>
<dbReference type="Pfam" id="PF07670">
    <property type="entry name" value="Gate"/>
    <property type="match status" value="2"/>
</dbReference>
<keyword evidence="8 17" id="KW-1133">Transmembrane helix</keyword>
<dbReference type="Gene3D" id="3.40.50.300">
    <property type="entry name" value="P-loop containing nucleotide triphosphate hydrolases"/>
    <property type="match status" value="1"/>
</dbReference>
<comment type="caution">
    <text evidence="19">The sequence shown here is derived from an EMBL/GenBank/DDBJ whole genome shotgun (WGS) entry which is preliminary data.</text>
</comment>
<evidence type="ECO:0000256" key="16">
    <source>
        <dbReference type="PIRSR" id="PIRSR603373-2"/>
    </source>
</evidence>
<dbReference type="SUPFAM" id="SSF52540">
    <property type="entry name" value="P-loop containing nucleoside triphosphate hydrolases"/>
    <property type="match status" value="1"/>
</dbReference>
<evidence type="ECO:0000256" key="6">
    <source>
        <dbReference type="ARBA" id="ARBA00022692"/>
    </source>
</evidence>
<comment type="function">
    <text evidence="1 17">Probable transporter of a GTP-driven Fe(2+) uptake system.</text>
</comment>
<feature type="transmembrane region" description="Helical" evidence="17">
    <location>
        <begin position="315"/>
        <end position="335"/>
    </location>
</feature>
<evidence type="ECO:0000256" key="13">
    <source>
        <dbReference type="ARBA" id="ARBA00031200"/>
    </source>
</evidence>
<dbReference type="Pfam" id="PF07664">
    <property type="entry name" value="FeoB_C"/>
    <property type="match status" value="1"/>
</dbReference>
<dbReference type="GO" id="GO:0005886">
    <property type="term" value="C:plasma membrane"/>
    <property type="evidence" value="ECO:0007669"/>
    <property type="project" value="UniProtKB-SubCell"/>
</dbReference>
<feature type="transmembrane region" description="Helical" evidence="17">
    <location>
        <begin position="355"/>
        <end position="374"/>
    </location>
</feature>
<feature type="transmembrane region" description="Helical" evidence="17">
    <location>
        <begin position="394"/>
        <end position="416"/>
    </location>
</feature>
<feature type="transmembrane region" description="Helical" evidence="17">
    <location>
        <begin position="517"/>
        <end position="535"/>
    </location>
</feature>
<feature type="transmembrane region" description="Helical" evidence="17">
    <location>
        <begin position="428"/>
        <end position="451"/>
    </location>
</feature>
<keyword evidence="4" id="KW-1003">Cell membrane</keyword>
<evidence type="ECO:0000256" key="15">
    <source>
        <dbReference type="PIRSR" id="PIRSR603373-1"/>
    </source>
</evidence>
<feature type="binding site" evidence="15">
    <location>
        <begin position="36"/>
        <end position="40"/>
    </location>
    <ligand>
        <name>GTP</name>
        <dbReference type="ChEBI" id="CHEBI:37565"/>
        <label>1</label>
    </ligand>
</feature>
<keyword evidence="12 17" id="KW-0472">Membrane</keyword>
<feature type="transmembrane region" description="Helical" evidence="17">
    <location>
        <begin position="586"/>
        <end position="607"/>
    </location>
</feature>
<proteinExistence type="inferred from homology"/>
<evidence type="ECO:0000256" key="9">
    <source>
        <dbReference type="ARBA" id="ARBA00023004"/>
    </source>
</evidence>
<dbReference type="InterPro" id="IPR050860">
    <property type="entry name" value="FeoB_GTPase"/>
</dbReference>
<name>A0A154BSW0_ANASB</name>
<evidence type="ECO:0000256" key="8">
    <source>
        <dbReference type="ARBA" id="ARBA00022989"/>
    </source>
</evidence>
<evidence type="ECO:0000256" key="1">
    <source>
        <dbReference type="ARBA" id="ARBA00003926"/>
    </source>
</evidence>
<sequence>MQQPLTIMLIGAPNVGKSMIFNYLTGMYVTVSNYPGTTVDVSRGKLVLDGLSYEVVDTPGVYSLIPMTDEERVTRELLCDGKPKLIIHVVDAKHIHRMTHLTLELLDGEFSVIVDLNVMDEAEQLGMSIDSVKLSEALGVPVIKTSAINRNGLEQLRQAIRQYRFRHLYRTGFDSELETSIAAIGDCIEKPSGYGMSPRLIALLLLQGDAAVRALVKREVLFNEILQLVDQATKQNGQQLSFAVMAQRQAAVERILGPCVLSRQINRRIIGETASRLTREPLTGIPILLLVLYFGLYLFVGRLGAGVLVDYFDKVIFGSYLLPTFTAWVSTYIPFEPLQTLFMGEFGIVSLGLRYAIAIILPVVSTFFLTFALLEDSGYLPRLAMLLNEFCRWFGLNGRAVIPLSLGFGCGTMAVMVTRTLETKRERLLATFLLSLAVPCSAQLGVILALLSRNVIALVLWIGVITAVFLVAGLLANRLLPGKPSLFYMELPPIRLPRPGNVIVKAYSRMVWYMKEIIPVFICVSGVLWLGERIGWLQLIADRFQPVLSLVGLPSELAPIFLLGFFRRDYGAAGLYNAAMDGGLTVKQLLVAAVALTLFLPCVAQLVVMVKERGPMVSLLLLALIALLSFFVAWLVYALVNPAWF</sequence>
<dbReference type="GO" id="GO:0005525">
    <property type="term" value="F:GTP binding"/>
    <property type="evidence" value="ECO:0007669"/>
    <property type="project" value="UniProtKB-KW"/>
</dbReference>
<evidence type="ECO:0000313" key="19">
    <source>
        <dbReference type="EMBL" id="KYZ77093.1"/>
    </source>
</evidence>
<reference evidence="19 20" key="1">
    <citation type="submission" date="2016-02" db="EMBL/GenBank/DDBJ databases">
        <title>Anaerosporomusa subterraneum gen. nov., sp. nov., a spore-forming obligate anaerobe isolated from saprolite.</title>
        <authorList>
            <person name="Choi J.K."/>
            <person name="Shah M."/>
            <person name="Yee N."/>
        </authorList>
    </citation>
    <scope>NUCLEOTIDE SEQUENCE [LARGE SCALE GENOMIC DNA]</scope>
    <source>
        <strain evidence="19 20">RU4</strain>
    </source>
</reference>
<dbReference type="Pfam" id="PF02421">
    <property type="entry name" value="FeoB_N"/>
    <property type="match status" value="1"/>
</dbReference>
<dbReference type="Gene3D" id="1.10.287.1770">
    <property type="match status" value="1"/>
</dbReference>
<dbReference type="InterPro" id="IPR030389">
    <property type="entry name" value="G_FEOB_dom"/>
</dbReference>
<dbReference type="InterPro" id="IPR003373">
    <property type="entry name" value="Fe2_transport_prot-B"/>
</dbReference>
<keyword evidence="10" id="KW-0406">Ion transport</keyword>
<feature type="transmembrane region" description="Helical" evidence="17">
    <location>
        <begin position="547"/>
        <end position="566"/>
    </location>
</feature>
<evidence type="ECO:0000256" key="12">
    <source>
        <dbReference type="ARBA" id="ARBA00023136"/>
    </source>
</evidence>
<feature type="transmembrane region" description="Helical" evidence="17">
    <location>
        <begin position="619"/>
        <end position="640"/>
    </location>
</feature>
<feature type="binding site" evidence="16">
    <location>
        <position position="25"/>
    </location>
    <ligand>
        <name>Mg(2+)</name>
        <dbReference type="ChEBI" id="CHEBI:18420"/>
        <label>2</label>
    </ligand>
</feature>
<keyword evidence="20" id="KW-1185">Reference proteome</keyword>
<dbReference type="PRINTS" id="PR00326">
    <property type="entry name" value="GTP1OBG"/>
</dbReference>
<evidence type="ECO:0000256" key="11">
    <source>
        <dbReference type="ARBA" id="ARBA00023134"/>
    </source>
</evidence>
<dbReference type="InterPro" id="IPR041069">
    <property type="entry name" value="FeoB_Cyto"/>
</dbReference>
<feature type="binding site" evidence="15">
    <location>
        <begin position="11"/>
        <end position="18"/>
    </location>
    <ligand>
        <name>GTP</name>
        <dbReference type="ChEBI" id="CHEBI:37565"/>
        <label>1</label>
    </ligand>
</feature>
<gene>
    <name evidence="19" type="ORF">AXX12_02870</name>
</gene>
<dbReference type="InterPro" id="IPR005225">
    <property type="entry name" value="Small_GTP-bd"/>
</dbReference>
<keyword evidence="11 15" id="KW-0342">GTP-binding</keyword>
<dbReference type="CDD" id="cd01879">
    <property type="entry name" value="FeoB"/>
    <property type="match status" value="1"/>
</dbReference>
<dbReference type="RefSeq" id="WP_066238786.1">
    <property type="nucleotide sequence ID" value="NZ_LSGP01000013.1"/>
</dbReference>
<dbReference type="InterPro" id="IPR027417">
    <property type="entry name" value="P-loop_NTPase"/>
</dbReference>
<evidence type="ECO:0000256" key="10">
    <source>
        <dbReference type="ARBA" id="ARBA00023065"/>
    </source>
</evidence>
<dbReference type="NCBIfam" id="TIGR00231">
    <property type="entry name" value="small_GTP"/>
    <property type="match status" value="1"/>
</dbReference>
<feature type="binding site" evidence="16">
    <location>
        <position position="26"/>
    </location>
    <ligand>
        <name>Mg(2+)</name>
        <dbReference type="ChEBI" id="CHEBI:18420"/>
        <label>2</label>
    </ligand>
</feature>
<dbReference type="GO" id="GO:0015093">
    <property type="term" value="F:ferrous iron transmembrane transporter activity"/>
    <property type="evidence" value="ECO:0007669"/>
    <property type="project" value="UniProtKB-UniRule"/>
</dbReference>
<feature type="domain" description="FeoB-type G" evidence="18">
    <location>
        <begin position="4"/>
        <end position="166"/>
    </location>
</feature>
<feature type="binding site" evidence="15">
    <location>
        <begin position="57"/>
        <end position="60"/>
    </location>
    <ligand>
        <name>GTP</name>
        <dbReference type="ChEBI" id="CHEBI:37565"/>
        <label>1</label>
    </ligand>
</feature>
<feature type="transmembrane region" description="Helical" evidence="17">
    <location>
        <begin position="458"/>
        <end position="480"/>
    </location>
</feature>
<keyword evidence="3 17" id="KW-0813">Transport</keyword>
<dbReference type="STRING" id="1794912.AXX12_02870"/>
<keyword evidence="7 15" id="KW-0547">Nucleotide-binding</keyword>
<dbReference type="GO" id="GO:0046872">
    <property type="term" value="F:metal ion binding"/>
    <property type="evidence" value="ECO:0007669"/>
    <property type="project" value="UniProtKB-KW"/>
</dbReference>
<keyword evidence="6 17" id="KW-0812">Transmembrane</keyword>
<keyword evidence="16" id="KW-0460">Magnesium</keyword>
<dbReference type="Pfam" id="PF17910">
    <property type="entry name" value="FeoB_Cyto"/>
    <property type="match status" value="1"/>
</dbReference>
<feature type="binding site" evidence="16">
    <location>
        <position position="22"/>
    </location>
    <ligand>
        <name>Mg(2+)</name>
        <dbReference type="ChEBI" id="CHEBI:18420"/>
        <label>1</label>
    </ligand>
</feature>
<feature type="transmembrane region" description="Helical" evidence="17">
    <location>
        <begin position="284"/>
        <end position="303"/>
    </location>
</feature>
<evidence type="ECO:0000256" key="14">
    <source>
        <dbReference type="NCBIfam" id="TIGR00437"/>
    </source>
</evidence>
<dbReference type="Proteomes" id="UP000076268">
    <property type="component" value="Unassembled WGS sequence"/>
</dbReference>
<comment type="similarity">
    <text evidence="17">Belongs to the TRAFAC class TrmE-Era-EngA-EngB-Septin-like GTPase superfamily. FeoB GTPase (TC 9.A.8) family.</text>
</comment>
<organism evidence="19 20">
    <name type="scientific">Anaerosporomusa subterranea</name>
    <dbReference type="NCBI Taxonomy" id="1794912"/>
    <lineage>
        <taxon>Bacteria</taxon>
        <taxon>Bacillati</taxon>
        <taxon>Bacillota</taxon>
        <taxon>Negativicutes</taxon>
        <taxon>Acetonemataceae</taxon>
        <taxon>Anaerosporomusa</taxon>
    </lineage>
</organism>
<dbReference type="PANTHER" id="PTHR43185:SF1">
    <property type="entry name" value="FE(2+) TRANSPORTER FEOB"/>
    <property type="match status" value="1"/>
</dbReference>
<evidence type="ECO:0000259" key="18">
    <source>
        <dbReference type="PROSITE" id="PS51711"/>
    </source>
</evidence>
<dbReference type="OrthoDB" id="9809127at2"/>
<protein>
    <recommendedName>
        <fullName evidence="13 14">Ferrous iron transport protein B</fullName>
    </recommendedName>
</protein>
<evidence type="ECO:0000313" key="20">
    <source>
        <dbReference type="Proteomes" id="UP000076268"/>
    </source>
</evidence>
<feature type="binding site" evidence="15">
    <location>
        <begin position="117"/>
        <end position="120"/>
    </location>
    <ligand>
        <name>GTP</name>
        <dbReference type="ChEBI" id="CHEBI:37565"/>
        <label>1</label>
    </ligand>
</feature>
<keyword evidence="5 17" id="KW-0410">Iron transport</keyword>
<comment type="subcellular location">
    <subcellularLocation>
        <location evidence="2 17">Cell membrane</location>
        <topology evidence="2 17">Multi-pass membrane protein</topology>
    </subcellularLocation>
</comment>
<evidence type="ECO:0000256" key="5">
    <source>
        <dbReference type="ARBA" id="ARBA00022496"/>
    </source>
</evidence>
<accession>A0A154BSW0</accession>
<evidence type="ECO:0000256" key="17">
    <source>
        <dbReference type="RuleBase" id="RU362098"/>
    </source>
</evidence>
<dbReference type="InterPro" id="IPR006073">
    <property type="entry name" value="GTP-bd"/>
</dbReference>
<keyword evidence="9 17" id="KW-0408">Iron</keyword>
<dbReference type="PANTHER" id="PTHR43185">
    <property type="entry name" value="FERROUS IRON TRANSPORT PROTEIN B"/>
    <property type="match status" value="1"/>
</dbReference>
<evidence type="ECO:0000256" key="7">
    <source>
        <dbReference type="ARBA" id="ARBA00022741"/>
    </source>
</evidence>
<evidence type="ECO:0000256" key="2">
    <source>
        <dbReference type="ARBA" id="ARBA00004651"/>
    </source>
</evidence>
<evidence type="ECO:0000256" key="3">
    <source>
        <dbReference type="ARBA" id="ARBA00022448"/>
    </source>
</evidence>